<sequence>MASPYKSVIWTHCFVGNGNGDIRTGPFAGWYGGNNLPIKRNNYHGDDPCPPKLISKEDMVGILRHCHFQNITTGNESYYNNKDNLEVHHDGVHDWVGGDMDEVRISSFDPIFWMHHAFIDYIWEQFRERQSSSECNVDVETDYPKTNLSRFNNSLNAATDPLHGFEYMQIKDGLWKNWTTKFFKYEPQPQCPDCGGSPFLTCDQEVDKERYPDGVCVSKDWDACHSVKKVDKEPHPVLPSNDPEGFPGIGRTRMNSDEENRRLLQQKLGKKTEFLKEIRPKKSTSQRLVPDDLDQRLEPDDLDQRLVPDDLDQRLVPDDLDQRLVPDDLDQRLVPDDLDQRLVPDDLDRFAWKWLTIQVLGF</sequence>
<reference evidence="5" key="1">
    <citation type="submission" date="2022-11" db="EMBL/GenBank/DDBJ databases">
        <title>Centuries of genome instability and evolution in soft-shell clam transmissible cancer (bioRxiv).</title>
        <authorList>
            <person name="Hart S.F.M."/>
            <person name="Yonemitsu M.A."/>
            <person name="Giersch R.M."/>
            <person name="Beal B.F."/>
            <person name="Arriagada G."/>
            <person name="Davis B.W."/>
            <person name="Ostrander E.A."/>
            <person name="Goff S.P."/>
            <person name="Metzger M.J."/>
        </authorList>
    </citation>
    <scope>NUCLEOTIDE SEQUENCE</scope>
    <source>
        <strain evidence="5">MELC-2E11</strain>
        <tissue evidence="5">Siphon/mantle</tissue>
    </source>
</reference>
<evidence type="ECO:0000256" key="3">
    <source>
        <dbReference type="SAM" id="MobiDB-lite"/>
    </source>
</evidence>
<evidence type="ECO:0000256" key="1">
    <source>
        <dbReference type="ARBA" id="ARBA00022723"/>
    </source>
</evidence>
<dbReference type="InterPro" id="IPR008922">
    <property type="entry name" value="Di-copper_centre_dom_sf"/>
</dbReference>
<dbReference type="EMBL" id="CP111022">
    <property type="protein sequence ID" value="WAR19729.1"/>
    <property type="molecule type" value="Genomic_DNA"/>
</dbReference>
<keyword evidence="2" id="KW-0186">Copper</keyword>
<dbReference type="PANTHER" id="PTHR11474">
    <property type="entry name" value="TYROSINASE FAMILY MEMBER"/>
    <property type="match status" value="1"/>
</dbReference>
<dbReference type="Proteomes" id="UP001164746">
    <property type="component" value="Chromosome 11"/>
</dbReference>
<name>A0ABY7FFU1_MYAAR</name>
<evidence type="ECO:0000256" key="2">
    <source>
        <dbReference type="ARBA" id="ARBA00023008"/>
    </source>
</evidence>
<dbReference type="PROSITE" id="PS00498">
    <property type="entry name" value="TYROSINASE_2"/>
    <property type="match status" value="1"/>
</dbReference>
<dbReference type="PANTHER" id="PTHR11474:SF126">
    <property type="entry name" value="TYROSINASE-LIKE PROTEIN TYR-1-RELATED"/>
    <property type="match status" value="1"/>
</dbReference>
<evidence type="ECO:0000313" key="6">
    <source>
        <dbReference type="Proteomes" id="UP001164746"/>
    </source>
</evidence>
<evidence type="ECO:0000259" key="4">
    <source>
        <dbReference type="PROSITE" id="PS00498"/>
    </source>
</evidence>
<feature type="domain" description="Tyrosinase copper-binding" evidence="4">
    <location>
        <begin position="109"/>
        <end position="120"/>
    </location>
</feature>
<organism evidence="5 6">
    <name type="scientific">Mya arenaria</name>
    <name type="common">Soft-shell clam</name>
    <dbReference type="NCBI Taxonomy" id="6604"/>
    <lineage>
        <taxon>Eukaryota</taxon>
        <taxon>Metazoa</taxon>
        <taxon>Spiralia</taxon>
        <taxon>Lophotrochozoa</taxon>
        <taxon>Mollusca</taxon>
        <taxon>Bivalvia</taxon>
        <taxon>Autobranchia</taxon>
        <taxon>Heteroconchia</taxon>
        <taxon>Euheterodonta</taxon>
        <taxon>Imparidentia</taxon>
        <taxon>Neoheterodontei</taxon>
        <taxon>Myida</taxon>
        <taxon>Myoidea</taxon>
        <taxon>Myidae</taxon>
        <taxon>Mya</taxon>
    </lineage>
</organism>
<dbReference type="Gene3D" id="1.10.1280.10">
    <property type="entry name" value="Di-copper center containing domain from catechol oxidase"/>
    <property type="match status" value="1"/>
</dbReference>
<protein>
    <submittedName>
        <fullName evidence="5">TYR3-like protein</fullName>
    </submittedName>
</protein>
<gene>
    <name evidence="5" type="ORF">MAR_001567</name>
</gene>
<dbReference type="InterPro" id="IPR002227">
    <property type="entry name" value="Tyrosinase_Cu-bd"/>
</dbReference>
<evidence type="ECO:0000313" key="5">
    <source>
        <dbReference type="EMBL" id="WAR19729.1"/>
    </source>
</evidence>
<feature type="region of interest" description="Disordered" evidence="3">
    <location>
        <begin position="232"/>
        <end position="257"/>
    </location>
</feature>
<accession>A0ABY7FFU1</accession>
<dbReference type="InterPro" id="IPR050316">
    <property type="entry name" value="Tyrosinase/Hemocyanin"/>
</dbReference>
<feature type="region of interest" description="Disordered" evidence="3">
    <location>
        <begin position="281"/>
        <end position="310"/>
    </location>
</feature>
<dbReference type="SUPFAM" id="SSF48056">
    <property type="entry name" value="Di-copper centre-containing domain"/>
    <property type="match status" value="1"/>
</dbReference>
<keyword evidence="1" id="KW-0479">Metal-binding</keyword>
<keyword evidence="6" id="KW-1185">Reference proteome</keyword>
<feature type="non-terminal residue" evidence="5">
    <location>
        <position position="362"/>
    </location>
</feature>
<dbReference type="Pfam" id="PF00264">
    <property type="entry name" value="Tyrosinase"/>
    <property type="match status" value="1"/>
</dbReference>
<feature type="compositionally biased region" description="Basic and acidic residues" evidence="3">
    <location>
        <begin position="289"/>
        <end position="310"/>
    </location>
</feature>
<proteinExistence type="predicted"/>